<dbReference type="Pfam" id="PF08867">
    <property type="entry name" value="FRG"/>
    <property type="match status" value="1"/>
</dbReference>
<dbReference type="InterPro" id="IPR014966">
    <property type="entry name" value="FRG-dom"/>
</dbReference>
<sequence>MDIVLNFKERIDSVPNDSAEITSISQLLNIFSVVPKDDVSERYFRGHSACGYELIPSIYRNNKNIEQEDILIKESLALCPKDFNDCKNTLEVLVKMQHYDLPTRLLDITSNPLIALYFACSNDLDKLAAGELIIFNIPKKDIKYFDSDTVSVISNIALRPQSFHIPHENDLTIFNQTSELQFLLHQIKNEKPHFLPLVVKDHLSKVICVKPKLDNPRIIRQSGAFFLFGVGQNKLELTKLPIGYQLKPNGKRLIIPSQSKKYLLKELDDLGINQASIFPELDKVASYLKSKYSS</sequence>
<reference evidence="2 3" key="1">
    <citation type="submission" date="2017-04" db="EMBL/GenBank/DDBJ databases">
        <title>High diversity of culturable Acinetobacter species in natural soil and water ecosystems.</title>
        <authorList>
            <person name="Nemec A."/>
            <person name="Radolfova-Krizova L."/>
        </authorList>
    </citation>
    <scope>NUCLEOTIDE SEQUENCE [LARGE SCALE GENOMIC DNA]</scope>
    <source>
        <strain evidence="2 3">ANC 4999</strain>
    </source>
</reference>
<accession>A0A1Y3CG02</accession>
<dbReference type="OrthoDB" id="9816036at2"/>
<dbReference type="Proteomes" id="UP000242765">
    <property type="component" value="Unassembled WGS sequence"/>
</dbReference>
<evidence type="ECO:0000259" key="1">
    <source>
        <dbReference type="SMART" id="SM00901"/>
    </source>
</evidence>
<evidence type="ECO:0000313" key="3">
    <source>
        <dbReference type="Proteomes" id="UP000242765"/>
    </source>
</evidence>
<gene>
    <name evidence="2" type="ORF">B9T28_08815</name>
</gene>
<dbReference type="AlphaFoldDB" id="A0A1Y3CG02"/>
<organism evidence="2 3">
    <name type="scientific">Acinetobacter silvestris</name>
    <dbReference type="NCBI Taxonomy" id="1977882"/>
    <lineage>
        <taxon>Bacteria</taxon>
        <taxon>Pseudomonadati</taxon>
        <taxon>Pseudomonadota</taxon>
        <taxon>Gammaproteobacteria</taxon>
        <taxon>Moraxellales</taxon>
        <taxon>Moraxellaceae</taxon>
        <taxon>Acinetobacter</taxon>
    </lineage>
</organism>
<feature type="domain" description="FRG" evidence="1">
    <location>
        <begin position="38"/>
        <end position="133"/>
    </location>
</feature>
<comment type="caution">
    <text evidence="2">The sequence shown here is derived from an EMBL/GenBank/DDBJ whole genome shotgun (WGS) entry which is preliminary data.</text>
</comment>
<protein>
    <recommendedName>
        <fullName evidence="1">FRG domain-containing protein</fullName>
    </recommendedName>
</protein>
<dbReference type="SMART" id="SM00901">
    <property type="entry name" value="FRG"/>
    <property type="match status" value="1"/>
</dbReference>
<name>A0A1Y3CG02_9GAMM</name>
<evidence type="ECO:0000313" key="2">
    <source>
        <dbReference type="EMBL" id="OTG65550.1"/>
    </source>
</evidence>
<keyword evidence="3" id="KW-1185">Reference proteome</keyword>
<dbReference type="RefSeq" id="WP_086203613.1">
    <property type="nucleotide sequence ID" value="NZ_NEGB01000004.1"/>
</dbReference>
<proteinExistence type="predicted"/>
<dbReference type="EMBL" id="NEGB01000004">
    <property type="protein sequence ID" value="OTG65550.1"/>
    <property type="molecule type" value="Genomic_DNA"/>
</dbReference>